<evidence type="ECO:0008006" key="4">
    <source>
        <dbReference type="Google" id="ProtNLM"/>
    </source>
</evidence>
<accession>A0A8X6M7D7</accession>
<keyword evidence="3" id="KW-1185">Reference proteome</keyword>
<dbReference type="EMBL" id="BMAV01024270">
    <property type="protein sequence ID" value="GFS31790.1"/>
    <property type="molecule type" value="Genomic_DNA"/>
</dbReference>
<reference evidence="2" key="1">
    <citation type="submission" date="2020-08" db="EMBL/GenBank/DDBJ databases">
        <title>Multicomponent nature underlies the extraordinary mechanical properties of spider dragline silk.</title>
        <authorList>
            <person name="Kono N."/>
            <person name="Nakamura H."/>
            <person name="Mori M."/>
            <person name="Yoshida Y."/>
            <person name="Ohtoshi R."/>
            <person name="Malay A.D."/>
            <person name="Moran D.A.P."/>
            <person name="Tomita M."/>
            <person name="Numata K."/>
            <person name="Arakawa K."/>
        </authorList>
    </citation>
    <scope>NUCLEOTIDE SEQUENCE</scope>
</reference>
<name>A0A8X6M7D7_9ARAC</name>
<feature type="signal peptide" evidence="1">
    <location>
        <begin position="1"/>
        <end position="17"/>
    </location>
</feature>
<proteinExistence type="predicted"/>
<dbReference type="SUPFAM" id="SSF57603">
    <property type="entry name" value="FnI-like domain"/>
    <property type="match status" value="1"/>
</dbReference>
<dbReference type="Proteomes" id="UP000886998">
    <property type="component" value="Unassembled WGS sequence"/>
</dbReference>
<keyword evidence="1" id="KW-0732">Signal</keyword>
<evidence type="ECO:0000313" key="3">
    <source>
        <dbReference type="Proteomes" id="UP000886998"/>
    </source>
</evidence>
<dbReference type="OrthoDB" id="8045763at2759"/>
<evidence type="ECO:0000256" key="1">
    <source>
        <dbReference type="SAM" id="SignalP"/>
    </source>
</evidence>
<organism evidence="2 3">
    <name type="scientific">Trichonephila inaurata madagascariensis</name>
    <dbReference type="NCBI Taxonomy" id="2747483"/>
    <lineage>
        <taxon>Eukaryota</taxon>
        <taxon>Metazoa</taxon>
        <taxon>Ecdysozoa</taxon>
        <taxon>Arthropoda</taxon>
        <taxon>Chelicerata</taxon>
        <taxon>Arachnida</taxon>
        <taxon>Araneae</taxon>
        <taxon>Araneomorphae</taxon>
        <taxon>Entelegynae</taxon>
        <taxon>Araneoidea</taxon>
        <taxon>Nephilidae</taxon>
        <taxon>Trichonephila</taxon>
        <taxon>Trichonephila inaurata</taxon>
    </lineage>
</organism>
<sequence>MYLYLLLFSTLQAYITAEIRQTSGGNDFCIVDGRPYRNGERIPRHHVCHICLCHEGKAECSWMNCPPPPEGCIEYTVPNYCNPTLYVCPIPEELRGAGYKRGLRRLRRASDLLATNLESPDRITGDCSVLGVPYRTGDLMGIATKFCLECRCGRQNMFCSPKCCFKHVSLNENIFLEREDSLRGPRSPDKHPLHYLLQ</sequence>
<feature type="chain" id="PRO_5036472591" description="VWFC domain-containing protein" evidence="1">
    <location>
        <begin position="18"/>
        <end position="198"/>
    </location>
</feature>
<comment type="caution">
    <text evidence="2">The sequence shown here is derived from an EMBL/GenBank/DDBJ whole genome shotgun (WGS) entry which is preliminary data.</text>
</comment>
<evidence type="ECO:0000313" key="2">
    <source>
        <dbReference type="EMBL" id="GFS31790.1"/>
    </source>
</evidence>
<dbReference type="Gene3D" id="2.10.70.10">
    <property type="entry name" value="Complement Module, domain 1"/>
    <property type="match status" value="1"/>
</dbReference>
<gene>
    <name evidence="2" type="primary">AVEN_163533_1</name>
    <name evidence="2" type="ORF">TNIN_266411</name>
</gene>
<protein>
    <recommendedName>
        <fullName evidence="4">VWFC domain-containing protein</fullName>
    </recommendedName>
</protein>
<dbReference type="AlphaFoldDB" id="A0A8X6M7D7"/>